<dbReference type="EMBL" id="AANZ01000008">
    <property type="protein sequence ID" value="EAQ80496.1"/>
    <property type="molecule type" value="Genomic_DNA"/>
</dbReference>
<dbReference type="Gene3D" id="2.30.30.700">
    <property type="entry name" value="SLA1 homology domain 1"/>
    <property type="match status" value="1"/>
</dbReference>
<dbReference type="InterPro" id="IPR007131">
    <property type="entry name" value="SHD1"/>
</dbReference>
<comment type="caution">
    <text evidence="2">The sequence shown here is derived from an EMBL/GenBank/DDBJ whole genome shotgun (WGS) entry which is preliminary data.</text>
</comment>
<dbReference type="STRING" id="314230.DSM3645_14160"/>
<gene>
    <name evidence="2" type="ORF">DSM3645_14160</name>
</gene>
<name>A3ZS32_9BACT</name>
<reference evidence="2 3" key="1">
    <citation type="submission" date="2006-02" db="EMBL/GenBank/DDBJ databases">
        <authorList>
            <person name="Amann R."/>
            <person name="Ferriera S."/>
            <person name="Johnson J."/>
            <person name="Kravitz S."/>
            <person name="Halpern A."/>
            <person name="Remington K."/>
            <person name="Beeson K."/>
            <person name="Tran B."/>
            <person name="Rogers Y.-H."/>
            <person name="Friedman R."/>
            <person name="Venter J.C."/>
        </authorList>
    </citation>
    <scope>NUCLEOTIDE SEQUENCE [LARGE SCALE GENOMIC DNA]</scope>
    <source>
        <strain evidence="2 3">DSM 3645</strain>
    </source>
</reference>
<accession>A3ZS32</accession>
<evidence type="ECO:0000313" key="3">
    <source>
        <dbReference type="Proteomes" id="UP000004358"/>
    </source>
</evidence>
<evidence type="ECO:0000259" key="1">
    <source>
        <dbReference type="Pfam" id="PF03983"/>
    </source>
</evidence>
<organism evidence="2 3">
    <name type="scientific">Blastopirellula marina DSM 3645</name>
    <dbReference type="NCBI Taxonomy" id="314230"/>
    <lineage>
        <taxon>Bacteria</taxon>
        <taxon>Pseudomonadati</taxon>
        <taxon>Planctomycetota</taxon>
        <taxon>Planctomycetia</taxon>
        <taxon>Pirellulales</taxon>
        <taxon>Pirellulaceae</taxon>
        <taxon>Blastopirellula</taxon>
    </lineage>
</organism>
<evidence type="ECO:0000313" key="2">
    <source>
        <dbReference type="EMBL" id="EAQ80496.1"/>
    </source>
</evidence>
<dbReference type="GO" id="GO:0008092">
    <property type="term" value="F:cytoskeletal protein binding"/>
    <property type="evidence" value="ECO:0007669"/>
    <property type="project" value="InterPro"/>
</dbReference>
<protein>
    <recommendedName>
        <fullName evidence="1">SLA1 homology domain-containing protein</fullName>
    </recommendedName>
</protein>
<dbReference type="GO" id="GO:0042802">
    <property type="term" value="F:identical protein binding"/>
    <property type="evidence" value="ECO:0007669"/>
    <property type="project" value="InterPro"/>
</dbReference>
<dbReference type="GO" id="GO:0030674">
    <property type="term" value="F:protein-macromolecule adaptor activity"/>
    <property type="evidence" value="ECO:0007669"/>
    <property type="project" value="InterPro"/>
</dbReference>
<sequence>MFEFIIPIKTAWLYKRSAMEVTLLPRFSIVFALFLFPTLNAFALGDDVELVLTIVEQPDNHVQLAGTTNLPPGTKLMLSVKEKMENGFSGQSSCIVSKDGTFRSETFGPRDGLKDGRYIAQAVMPISAAQTADVKKLIGDKGEKLTGPLVETGRFGRTVSQRTGFSIGEDPDAAQAARISDAIAATAVIKRNVCVLLEQLLKFKDEPKFREFGFGTAGPYNKWLKSVEALRDSTPTGQHPIPLLVRTAPGDLLMLGMDYTRNRESDYSRQMLPELKETIEYSKYLATKGKPLARTPVFRTWKDSTGKFSVEAKLVKKSTTHVVLRKKDGATVNVAIANLSAADKEFLSGEASSESQGRQKQ</sequence>
<dbReference type="GO" id="GO:0043130">
    <property type="term" value="F:ubiquitin binding"/>
    <property type="evidence" value="ECO:0007669"/>
    <property type="project" value="InterPro"/>
</dbReference>
<dbReference type="OrthoDB" id="251024at2"/>
<dbReference type="RefSeq" id="WP_002650730.1">
    <property type="nucleotide sequence ID" value="NZ_CH672376.1"/>
</dbReference>
<dbReference type="Proteomes" id="UP000004358">
    <property type="component" value="Unassembled WGS sequence"/>
</dbReference>
<proteinExistence type="predicted"/>
<dbReference type="Pfam" id="PF03983">
    <property type="entry name" value="SHD1"/>
    <property type="match status" value="1"/>
</dbReference>
<feature type="domain" description="SLA1 homology" evidence="1">
    <location>
        <begin position="297"/>
        <end position="348"/>
    </location>
</feature>
<dbReference type="HOGENOM" id="CLU_766542_0_0_0"/>
<dbReference type="AlphaFoldDB" id="A3ZS32"/>